<dbReference type="CDD" id="cd00037">
    <property type="entry name" value="CLECT"/>
    <property type="match status" value="1"/>
</dbReference>
<dbReference type="Gene3D" id="3.10.100.10">
    <property type="entry name" value="Mannose-Binding Protein A, subunit A"/>
    <property type="match status" value="1"/>
</dbReference>
<evidence type="ECO:0000313" key="2">
    <source>
        <dbReference type="EMBL" id="EPB67502.1"/>
    </source>
</evidence>
<feature type="domain" description="C-type lectin" evidence="1">
    <location>
        <begin position="1"/>
        <end position="64"/>
    </location>
</feature>
<protein>
    <recommendedName>
        <fullName evidence="1">C-type lectin domain-containing protein</fullName>
    </recommendedName>
</protein>
<dbReference type="InterPro" id="IPR016186">
    <property type="entry name" value="C-type_lectin-like/link_sf"/>
</dbReference>
<proteinExistence type="predicted"/>
<dbReference type="EMBL" id="KE125659">
    <property type="protein sequence ID" value="EPB67502.1"/>
    <property type="molecule type" value="Genomic_DNA"/>
</dbReference>
<sequence>MTYGYFWIGFSRQGPKWVWDDGSSSGYTNWAEGNNKGRKCAVMKVADGTWVTADCSRGYQAMCSGPALEEETTPKPTAPPPPCRKGFFFNEENNMCYTFYPLINTNANTAELHTQKFRRIWI</sequence>
<dbReference type="InterPro" id="IPR016187">
    <property type="entry name" value="CTDL_fold"/>
</dbReference>
<accession>A0A0D6LIQ4</accession>
<gene>
    <name evidence="2" type="ORF">ANCCEY_13406</name>
</gene>
<evidence type="ECO:0000259" key="1">
    <source>
        <dbReference type="PROSITE" id="PS50041"/>
    </source>
</evidence>
<dbReference type="Pfam" id="PF00059">
    <property type="entry name" value="Lectin_C"/>
    <property type="match status" value="1"/>
</dbReference>
<keyword evidence="3" id="KW-1185">Reference proteome</keyword>
<evidence type="ECO:0000313" key="3">
    <source>
        <dbReference type="Proteomes" id="UP000054495"/>
    </source>
</evidence>
<dbReference type="SUPFAM" id="SSF56436">
    <property type="entry name" value="C-type lectin-like"/>
    <property type="match status" value="1"/>
</dbReference>
<name>A0A0D6LIQ4_9BILA</name>
<reference evidence="2 3" key="1">
    <citation type="submission" date="2013-05" db="EMBL/GenBank/DDBJ databases">
        <title>Draft genome of the parasitic nematode Anyclostoma ceylanicum.</title>
        <authorList>
            <person name="Mitreva M."/>
        </authorList>
    </citation>
    <scope>NUCLEOTIDE SEQUENCE [LARGE SCALE GENOMIC DNA]</scope>
</reference>
<dbReference type="AlphaFoldDB" id="A0A0D6LIQ4"/>
<dbReference type="InterPro" id="IPR001304">
    <property type="entry name" value="C-type_lectin-like"/>
</dbReference>
<organism evidence="2 3">
    <name type="scientific">Ancylostoma ceylanicum</name>
    <dbReference type="NCBI Taxonomy" id="53326"/>
    <lineage>
        <taxon>Eukaryota</taxon>
        <taxon>Metazoa</taxon>
        <taxon>Ecdysozoa</taxon>
        <taxon>Nematoda</taxon>
        <taxon>Chromadorea</taxon>
        <taxon>Rhabditida</taxon>
        <taxon>Rhabditina</taxon>
        <taxon>Rhabditomorpha</taxon>
        <taxon>Strongyloidea</taxon>
        <taxon>Ancylostomatidae</taxon>
        <taxon>Ancylostomatinae</taxon>
        <taxon>Ancylostoma</taxon>
    </lineage>
</organism>
<dbReference type="Proteomes" id="UP000054495">
    <property type="component" value="Unassembled WGS sequence"/>
</dbReference>
<dbReference type="PROSITE" id="PS50041">
    <property type="entry name" value="C_TYPE_LECTIN_2"/>
    <property type="match status" value="1"/>
</dbReference>